<name>A0A5C6E5U0_9BACT</name>
<gene>
    <name evidence="1" type="ORF">Q31b_20250</name>
</gene>
<comment type="caution">
    <text evidence="1">The sequence shown here is derived from an EMBL/GenBank/DDBJ whole genome shotgun (WGS) entry which is preliminary data.</text>
</comment>
<reference evidence="1 2" key="1">
    <citation type="submission" date="2019-02" db="EMBL/GenBank/DDBJ databases">
        <title>Deep-cultivation of Planctomycetes and their phenomic and genomic characterization uncovers novel biology.</title>
        <authorList>
            <person name="Wiegand S."/>
            <person name="Jogler M."/>
            <person name="Boedeker C."/>
            <person name="Pinto D."/>
            <person name="Vollmers J."/>
            <person name="Rivas-Marin E."/>
            <person name="Kohn T."/>
            <person name="Peeters S.H."/>
            <person name="Heuer A."/>
            <person name="Rast P."/>
            <person name="Oberbeckmann S."/>
            <person name="Bunk B."/>
            <person name="Jeske O."/>
            <person name="Meyerdierks A."/>
            <person name="Storesund J.E."/>
            <person name="Kallscheuer N."/>
            <person name="Luecker S."/>
            <person name="Lage O.M."/>
            <person name="Pohl T."/>
            <person name="Merkel B.J."/>
            <person name="Hornburger P."/>
            <person name="Mueller R.-W."/>
            <person name="Bruemmer F."/>
            <person name="Labrenz M."/>
            <person name="Spormann A.M."/>
            <person name="Op Den Camp H."/>
            <person name="Overmann J."/>
            <person name="Amann R."/>
            <person name="Jetten M.S.M."/>
            <person name="Mascher T."/>
            <person name="Medema M.H."/>
            <person name="Devos D.P."/>
            <person name="Kaster A.-K."/>
            <person name="Ovreas L."/>
            <person name="Rohde M."/>
            <person name="Galperin M.Y."/>
            <person name="Jogler C."/>
        </authorList>
    </citation>
    <scope>NUCLEOTIDE SEQUENCE [LARGE SCALE GENOMIC DNA]</scope>
    <source>
        <strain evidence="1 2">Q31b</strain>
    </source>
</reference>
<dbReference type="EMBL" id="SJPY01000003">
    <property type="protein sequence ID" value="TWU42991.1"/>
    <property type="molecule type" value="Genomic_DNA"/>
</dbReference>
<sequence>MAGQGRLCRMDSIRPLFSKAYLICCALVSLVSGSVFAEGPGEIAALDFRLELNWSPNADDSACPPQPFRIEVEVVDPNSNRVNGSTSPATISELENRCDDVSTCNAFSITPPQAASLQQTGWSFESPLVFGNRRARVNRTATSKGGARFRVQASAEAELVVRVKKVAASGPLASVSSDDGDVTRIAIADLAAQPIDNHGVIHWTLKRIDGDMLRISMADERLVREPNTPLEIVVRANSLVVPQRGLPNNEPLQLISSMIRLSDRETVWTQTSTFSLDSLGNSQPIQITDSTSSQPGVYELRYEVATESRLWSRLRRRGEIVTRIGRPVVVLPEKESVGGAIDFATWPTIQKIKFTEISDWAISNWPVSNWPVRQMFSSRGPAFFSASSASVKTRPSVESTQLIEEIYEGEKVARVPIGQSFETSLPKLRIGYPHHISLRYPANRTLKLRIQITSDLSGEEQSGGADYVVHDFPRASDRYDDENQKWRTQSFLYYANGNERIHITNLDRLGDALIESIEIKSGPAKLATAFEPPIDRSSDDMDASKQSFRMTALRLTSSDWIEAYGKIPRCHSLKSDFSVESIAIDKLVTATTRVCNYASLLGADTLLVDANEGGKTWFKTNQYAPTRCSHRHERDQLEILLSLADRLEKRVVVGLDTVMPIDANPNEKQRSLVALTKEVVKRSLSHRCFAGIWLSCGQNDQPKSLDQARLSEDEQRQDRDRQRAIYDAIAEQCQGKSLLLVDLPDSAFVNRSGPCLVDKSWPNHSRRSCIVPVATQFRGAYECISAEMEAEKRIARKVADLQGVAGQIGLSVRSDLDSGLIDRGFAEELNVWVDRLDPLVVLHDDTTMQMGLQDGLRKTMNRVAALTMQKMNEFASPDPVAQTVHLKWGVENQHLVLLVTNQSPWPSSVQLRCRKAIEWESIGDSSKTVDQVENGRVTEIRLDAGEMKLLRSATREEPQALGMWTSSVQGGAIRIEKIKTDVATIVEKLGTLSDSTPYQGLSNGSFEATGNVGIKGWLHAQYPAGSVIVDDSEATDGKRSLCMKTDGAGSQQTWLVTETITPPKSGRLAVSMSLRAEATHIGSSHQVRVSIEGTQFGQSFRFSETVALPRNGQWQPRKIVTEAATLVPEEVETLRVTIDSLSPGKIWIDDVRLHDFFPTNQERTELQTQSFLAVQGIQRGNLEPSSKLLQNRWAQRLIEASSTDEAVTVETQNSPAHVDTPGVAERFRSWLPNPIRF</sequence>
<accession>A0A5C6E5U0</accession>
<dbReference type="Proteomes" id="UP000315471">
    <property type="component" value="Unassembled WGS sequence"/>
</dbReference>
<evidence type="ECO:0000313" key="1">
    <source>
        <dbReference type="EMBL" id="TWU42991.1"/>
    </source>
</evidence>
<proteinExistence type="predicted"/>
<dbReference type="Gene3D" id="2.60.120.260">
    <property type="entry name" value="Galactose-binding domain-like"/>
    <property type="match status" value="1"/>
</dbReference>
<dbReference type="AlphaFoldDB" id="A0A5C6E5U0"/>
<organism evidence="1 2">
    <name type="scientific">Novipirellula aureliae</name>
    <dbReference type="NCBI Taxonomy" id="2527966"/>
    <lineage>
        <taxon>Bacteria</taxon>
        <taxon>Pseudomonadati</taxon>
        <taxon>Planctomycetota</taxon>
        <taxon>Planctomycetia</taxon>
        <taxon>Pirellulales</taxon>
        <taxon>Pirellulaceae</taxon>
        <taxon>Novipirellula</taxon>
    </lineage>
</organism>
<keyword evidence="2" id="KW-1185">Reference proteome</keyword>
<evidence type="ECO:0000313" key="2">
    <source>
        <dbReference type="Proteomes" id="UP000315471"/>
    </source>
</evidence>
<protein>
    <submittedName>
        <fullName evidence="1">Uncharacterized protein</fullName>
    </submittedName>
</protein>